<evidence type="ECO:0000256" key="3">
    <source>
        <dbReference type="SAM" id="MobiDB-lite"/>
    </source>
</evidence>
<dbReference type="SUPFAM" id="SSF81296">
    <property type="entry name" value="E set domains"/>
    <property type="match status" value="1"/>
</dbReference>
<dbReference type="InterPro" id="IPR036573">
    <property type="entry name" value="CBM_sf_5/12"/>
</dbReference>
<evidence type="ECO:0000313" key="5">
    <source>
        <dbReference type="EMBL" id="GAA3212715.1"/>
    </source>
</evidence>
<gene>
    <name evidence="5" type="ORF">GCM10010468_32230</name>
</gene>
<feature type="domain" description="Chitin-binding type-3" evidence="4">
    <location>
        <begin position="267"/>
        <end position="313"/>
    </location>
</feature>
<dbReference type="InterPro" id="IPR014756">
    <property type="entry name" value="Ig_E-set"/>
</dbReference>
<evidence type="ECO:0000259" key="4">
    <source>
        <dbReference type="SMART" id="SM00495"/>
    </source>
</evidence>
<dbReference type="PANTHER" id="PTHR34823">
    <property type="entry name" value="GLCNAC-BINDING PROTEIN A"/>
    <property type="match status" value="1"/>
</dbReference>
<feature type="compositionally biased region" description="Low complexity" evidence="3">
    <location>
        <begin position="222"/>
        <end position="266"/>
    </location>
</feature>
<evidence type="ECO:0000256" key="1">
    <source>
        <dbReference type="ARBA" id="ARBA00022729"/>
    </source>
</evidence>
<dbReference type="EMBL" id="BAAAUV010000007">
    <property type="protein sequence ID" value="GAA3212715.1"/>
    <property type="molecule type" value="Genomic_DNA"/>
</dbReference>
<keyword evidence="2" id="KW-0378">Hydrolase</keyword>
<keyword evidence="1" id="KW-0732">Signal</keyword>
<dbReference type="SMART" id="SM00495">
    <property type="entry name" value="ChtBD3"/>
    <property type="match status" value="1"/>
</dbReference>
<dbReference type="InterPro" id="IPR051024">
    <property type="entry name" value="GlcNAc_Chitin_IntDeg"/>
</dbReference>
<evidence type="ECO:0000313" key="6">
    <source>
        <dbReference type="Proteomes" id="UP001501237"/>
    </source>
</evidence>
<name>A0ABP6Q9B9_9ACTN</name>
<reference evidence="6" key="1">
    <citation type="journal article" date="2019" name="Int. J. Syst. Evol. Microbiol.">
        <title>The Global Catalogue of Microorganisms (GCM) 10K type strain sequencing project: providing services to taxonomists for standard genome sequencing and annotation.</title>
        <authorList>
            <consortium name="The Broad Institute Genomics Platform"/>
            <consortium name="The Broad Institute Genome Sequencing Center for Infectious Disease"/>
            <person name="Wu L."/>
            <person name="Ma J."/>
        </authorList>
    </citation>
    <scope>NUCLEOTIDE SEQUENCE [LARGE SCALE GENOMIC DNA]</scope>
    <source>
        <strain evidence="6">JCM 9377</strain>
    </source>
</reference>
<keyword evidence="6" id="KW-1185">Reference proteome</keyword>
<dbReference type="Pfam" id="PF03067">
    <property type="entry name" value="LPMO_10"/>
    <property type="match status" value="1"/>
</dbReference>
<dbReference type="InterPro" id="IPR004302">
    <property type="entry name" value="Cellulose/chitin-bd_N"/>
</dbReference>
<dbReference type="RefSeq" id="WP_344828815.1">
    <property type="nucleotide sequence ID" value="NZ_BAAAUV010000007.1"/>
</dbReference>
<dbReference type="Pfam" id="PF02839">
    <property type="entry name" value="CBM_5_12"/>
    <property type="match status" value="1"/>
</dbReference>
<dbReference type="Gene3D" id="2.70.50.50">
    <property type="entry name" value="chitin-binding protein cbp21"/>
    <property type="match status" value="1"/>
</dbReference>
<evidence type="ECO:0000256" key="2">
    <source>
        <dbReference type="ARBA" id="ARBA00022801"/>
    </source>
</evidence>
<dbReference type="InterPro" id="IPR003610">
    <property type="entry name" value="CBM5/12"/>
</dbReference>
<dbReference type="CDD" id="cd12214">
    <property type="entry name" value="ChiA1_BD"/>
    <property type="match status" value="1"/>
</dbReference>
<accession>A0ABP6Q9B9</accession>
<dbReference type="Gene3D" id="2.10.10.20">
    <property type="entry name" value="Carbohydrate-binding module superfamily 5/12"/>
    <property type="match status" value="1"/>
</dbReference>
<protein>
    <recommendedName>
        <fullName evidence="4">Chitin-binding type-3 domain-containing protein</fullName>
    </recommendedName>
</protein>
<comment type="caution">
    <text evidence="5">The sequence shown here is derived from an EMBL/GenBank/DDBJ whole genome shotgun (WGS) entry which is preliminary data.</text>
</comment>
<dbReference type="SUPFAM" id="SSF51055">
    <property type="entry name" value="Carbohydrate binding domain"/>
    <property type="match status" value="1"/>
</dbReference>
<feature type="region of interest" description="Disordered" evidence="3">
    <location>
        <begin position="210"/>
        <end position="270"/>
    </location>
</feature>
<organism evidence="5 6">
    <name type="scientific">Actinocorallia longicatena</name>
    <dbReference type="NCBI Taxonomy" id="111803"/>
    <lineage>
        <taxon>Bacteria</taxon>
        <taxon>Bacillati</taxon>
        <taxon>Actinomycetota</taxon>
        <taxon>Actinomycetes</taxon>
        <taxon>Streptosporangiales</taxon>
        <taxon>Thermomonosporaceae</taxon>
        <taxon>Actinocorallia</taxon>
    </lineage>
</organism>
<dbReference type="PANTHER" id="PTHR34823:SF1">
    <property type="entry name" value="CHITIN-BINDING TYPE-4 DOMAIN-CONTAINING PROTEIN"/>
    <property type="match status" value="1"/>
</dbReference>
<proteinExistence type="predicted"/>
<sequence length="313" mass="33595">MDRRFLASVVGVVVAGTAGTVATGTGAQAHGTLSSPASRVYTCYQENPESPKSAACKAAVAETGPQAFYSWNEVSLADVAGRHRDVIPDGKLCSAGRDKFRALDLRRADWPATPAKAGAFQVNYHATAPHAGSDFEFYITRDGWNPTMPLNWGDLVHLTTFSNVNPVTDNKWTLDLPQRSGRQLLYSIWQRVAGSGEAFYTCSDLDFGGGTSTPTPTPTTTPKPTATPTTAPTTPGTATPTPSRTPTTRPTTTPRPTATKTPRPGGKQAWRVGGVYKIGSRATFRGRTYRCIQAHTAYAGWEPPIVPALWQRV</sequence>
<dbReference type="Proteomes" id="UP001501237">
    <property type="component" value="Unassembled WGS sequence"/>
</dbReference>
<dbReference type="CDD" id="cd21177">
    <property type="entry name" value="LPMO_AA10"/>
    <property type="match status" value="1"/>
</dbReference>